<keyword evidence="8" id="KW-0804">Transcription</keyword>
<sequence>MDFPWHSGKVLEQLNHQRQLGLLCDCTFVVDGLDFKAHKAVLAACSSYFHTLFQDQKDVVHLDISNAADKIEEEEQNIEKEPSDTRSHDEEMLKTADDGGSKGIQEDPNETTPDDGQINSKTPDKPTPQTPGRGRPSKTSNYAAPTKAAAEREEMEVESPTKDVPEFQDDHSDVDYTPKFPFKSAAGIAYMSTRRKRTRRAPRRNHSQDNDSDEGNSASKIVNEEKEVEEGEMEEDEEEGGGEEDEEEEEEDEGEDGQGTESGEERKQLQSGAVTDRTESRSYGSVTHKCEDCGKKFTHTGNFKRHIRIHTGEKPFSCRDCHKAFSDPAACKAHEKTHSPLKPYCCSSCGKSYRQISLLNLHRKRHIGKARYSCKDCGKLFTTSGNLKRHILVHSGEKPYHCNYCDRAFSDPTAKMRHLETHDADKGHSCPHCDKRFNQTGNLKAHLKIHITDGPLKCKECGKQFTTSGNLKRHLRVHSGEKPYICMHCQRAFADPGALQRHERIHTGEKPCLCLICGKGFTQASSLIAHVRQHTGEKPYVCDRCGKRFVQSSQLANHIRHHDNIRPHKCHNCKKAFVNVGDLSKHIIIHTGEKPFLCDKCGRGFNRVDNLRSHVKTVHQGKAGMKRLVVAGGDSDDGGDGFHGGSASEMDESEINIVTVTTEDIATLAGSTVSQLTGQMERMLVVPVAASVSADETEALKAEIAKAVEKVQEADPDTQILYACDSCGDKFLDASSLAQHVRIHTAQALVMFQADSDFYHQYTAAATTVVEDVTTTWQPISEQVIQGGELVFHTREAEGDEVTQEEGGEVVAQVDPLPEGGDEAVTEGQGEEMECGICSDVALKNKMQSSQDLTGV</sequence>
<dbReference type="Gene3D" id="3.30.160.60">
    <property type="entry name" value="Classic Zinc Finger"/>
    <property type="match status" value="13"/>
</dbReference>
<evidence type="ECO:0000256" key="8">
    <source>
        <dbReference type="ARBA" id="ARBA00023163"/>
    </source>
</evidence>
<comment type="subcellular location">
    <subcellularLocation>
        <location evidence="1">Nucleus</location>
    </subcellularLocation>
</comment>
<dbReference type="GO" id="GO:0001817">
    <property type="term" value="P:regulation of cytokine production"/>
    <property type="evidence" value="ECO:0007669"/>
    <property type="project" value="TreeGrafter"/>
</dbReference>
<dbReference type="Pfam" id="PF00651">
    <property type="entry name" value="BTB"/>
    <property type="match status" value="1"/>
</dbReference>
<feature type="domain" description="C2H2-type" evidence="13">
    <location>
        <begin position="372"/>
        <end position="399"/>
    </location>
</feature>
<evidence type="ECO:0000313" key="14">
    <source>
        <dbReference type="Proteomes" id="UP001652741"/>
    </source>
</evidence>
<dbReference type="Proteomes" id="UP001652741">
    <property type="component" value="Chromosome ssa15"/>
</dbReference>
<keyword evidence="2" id="KW-0479">Metal-binding</keyword>
<dbReference type="GO" id="GO:0000978">
    <property type="term" value="F:RNA polymerase II cis-regulatory region sequence-specific DNA binding"/>
    <property type="evidence" value="ECO:0007669"/>
    <property type="project" value="TreeGrafter"/>
</dbReference>
<keyword evidence="4 10" id="KW-0863">Zinc-finger</keyword>
<feature type="domain" description="C2H2-type" evidence="13">
    <location>
        <begin position="288"/>
        <end position="315"/>
    </location>
</feature>
<feature type="compositionally biased region" description="Acidic residues" evidence="11">
    <location>
        <begin position="226"/>
        <end position="258"/>
    </location>
</feature>
<dbReference type="PROSITE" id="PS50097">
    <property type="entry name" value="BTB"/>
    <property type="match status" value="1"/>
</dbReference>
<dbReference type="SUPFAM" id="SSF54695">
    <property type="entry name" value="POZ domain"/>
    <property type="match status" value="1"/>
</dbReference>
<dbReference type="RefSeq" id="XP_014001183.1">
    <property type="nucleotide sequence ID" value="XM_014145708.2"/>
</dbReference>
<dbReference type="PROSITE" id="PS00028">
    <property type="entry name" value="ZINC_FINGER_C2H2_1"/>
    <property type="match status" value="13"/>
</dbReference>
<reference evidence="15" key="1">
    <citation type="submission" date="2025-08" db="UniProtKB">
        <authorList>
            <consortium name="RefSeq"/>
        </authorList>
    </citation>
    <scope>IDENTIFICATION</scope>
</reference>
<dbReference type="FunFam" id="3.30.160.60:FF:001325">
    <property type="entry name" value="zinc finger protein 200"/>
    <property type="match status" value="1"/>
</dbReference>
<dbReference type="GO" id="GO:0008270">
    <property type="term" value="F:zinc ion binding"/>
    <property type="evidence" value="ECO:0007669"/>
    <property type="project" value="UniProtKB-KW"/>
</dbReference>
<dbReference type="PROSITE" id="PS50157">
    <property type="entry name" value="ZINC_FINGER_C2H2_2"/>
    <property type="match status" value="13"/>
</dbReference>
<evidence type="ECO:0000259" key="13">
    <source>
        <dbReference type="PROSITE" id="PS50157"/>
    </source>
</evidence>
<keyword evidence="6" id="KW-0805">Transcription regulation</keyword>
<keyword evidence="5" id="KW-0862">Zinc</keyword>
<dbReference type="GO" id="GO:0001227">
    <property type="term" value="F:DNA-binding transcription repressor activity, RNA polymerase II-specific"/>
    <property type="evidence" value="ECO:0007669"/>
    <property type="project" value="TreeGrafter"/>
</dbReference>
<name>A0A1S3MDA3_SALSA</name>
<feature type="domain" description="C2H2-type" evidence="13">
    <location>
        <begin position="540"/>
        <end position="567"/>
    </location>
</feature>
<feature type="domain" description="BTB" evidence="12">
    <location>
        <begin position="24"/>
        <end position="65"/>
    </location>
</feature>
<dbReference type="Pfam" id="PF00096">
    <property type="entry name" value="zf-C2H2"/>
    <property type="match status" value="9"/>
</dbReference>
<dbReference type="InterPro" id="IPR000210">
    <property type="entry name" value="BTB/POZ_dom"/>
</dbReference>
<evidence type="ECO:0000313" key="15">
    <source>
        <dbReference type="RefSeq" id="XP_014001183.1"/>
    </source>
</evidence>
<feature type="domain" description="C2H2-type" evidence="13">
    <location>
        <begin position="428"/>
        <end position="455"/>
    </location>
</feature>
<dbReference type="GO" id="GO:0005654">
    <property type="term" value="C:nucleoplasm"/>
    <property type="evidence" value="ECO:0007669"/>
    <property type="project" value="TreeGrafter"/>
</dbReference>
<dbReference type="FunFam" id="3.30.160.60:FF:001032">
    <property type="entry name" value="zinc finger and BTB domain-containing protein 17 isoform X1"/>
    <property type="match status" value="1"/>
</dbReference>
<feature type="domain" description="C2H2-type" evidence="13">
    <location>
        <begin position="512"/>
        <end position="539"/>
    </location>
</feature>
<proteinExistence type="predicted"/>
<dbReference type="FunFam" id="3.30.160.60:FF:000346">
    <property type="entry name" value="zinc finger and BTB domain-containing protein 17 isoform X2"/>
    <property type="match status" value="1"/>
</dbReference>
<dbReference type="FunFam" id="3.30.160.60:FF:000831">
    <property type="entry name" value="Zinc finger and BTB domain-containing protein 17"/>
    <property type="match status" value="1"/>
</dbReference>
<dbReference type="InterPro" id="IPR036236">
    <property type="entry name" value="Znf_C2H2_sf"/>
</dbReference>
<keyword evidence="3" id="KW-0677">Repeat</keyword>
<dbReference type="SUPFAM" id="SSF57667">
    <property type="entry name" value="beta-beta-alpha zinc fingers"/>
    <property type="match status" value="8"/>
</dbReference>
<protein>
    <submittedName>
        <fullName evidence="15">Zinc finger and BTB domain-containing protein 17 isoform X4</fullName>
    </submittedName>
</protein>
<dbReference type="FunFam" id="3.30.160.60:FF:001485">
    <property type="entry name" value="Krueppel-related zinc finger protein"/>
    <property type="match status" value="1"/>
</dbReference>
<feature type="domain" description="C2H2-type" evidence="13">
    <location>
        <begin position="400"/>
        <end position="427"/>
    </location>
</feature>
<feature type="compositionally biased region" description="Basic and acidic residues" evidence="11">
    <location>
        <begin position="159"/>
        <end position="176"/>
    </location>
</feature>
<dbReference type="FunFam" id="3.30.160.60:FF:002210">
    <property type="entry name" value="Zinc finger and BTB domain containing 17"/>
    <property type="match status" value="1"/>
</dbReference>
<feature type="domain" description="C2H2-type" evidence="13">
    <location>
        <begin position="484"/>
        <end position="511"/>
    </location>
</feature>
<dbReference type="AlphaFoldDB" id="A0A1S3MDA3"/>
<gene>
    <name evidence="15" type="primary">LOC106572012</name>
</gene>
<organism evidence="14 15">
    <name type="scientific">Salmo salar</name>
    <name type="common">Atlantic salmon</name>
    <dbReference type="NCBI Taxonomy" id="8030"/>
    <lineage>
        <taxon>Eukaryota</taxon>
        <taxon>Metazoa</taxon>
        <taxon>Chordata</taxon>
        <taxon>Craniata</taxon>
        <taxon>Vertebrata</taxon>
        <taxon>Euteleostomi</taxon>
        <taxon>Actinopterygii</taxon>
        <taxon>Neopterygii</taxon>
        <taxon>Teleostei</taxon>
        <taxon>Protacanthopterygii</taxon>
        <taxon>Salmoniformes</taxon>
        <taxon>Salmonidae</taxon>
        <taxon>Salmoninae</taxon>
        <taxon>Salmo</taxon>
    </lineage>
</organism>
<dbReference type="Gene3D" id="3.30.710.10">
    <property type="entry name" value="Potassium Channel Kv1.1, Chain A"/>
    <property type="match status" value="1"/>
</dbReference>
<evidence type="ECO:0000256" key="5">
    <source>
        <dbReference type="ARBA" id="ARBA00022833"/>
    </source>
</evidence>
<dbReference type="PANTHER" id="PTHR24399">
    <property type="entry name" value="ZINC FINGER AND BTB DOMAIN-CONTAINING"/>
    <property type="match status" value="1"/>
</dbReference>
<evidence type="ECO:0000256" key="7">
    <source>
        <dbReference type="ARBA" id="ARBA00023125"/>
    </source>
</evidence>
<evidence type="ECO:0000256" key="9">
    <source>
        <dbReference type="ARBA" id="ARBA00023242"/>
    </source>
</evidence>
<dbReference type="GO" id="GO:0002682">
    <property type="term" value="P:regulation of immune system process"/>
    <property type="evidence" value="ECO:0007669"/>
    <property type="project" value="TreeGrafter"/>
</dbReference>
<evidence type="ECO:0000256" key="4">
    <source>
        <dbReference type="ARBA" id="ARBA00022771"/>
    </source>
</evidence>
<feature type="domain" description="C2H2-type" evidence="13">
    <location>
        <begin position="456"/>
        <end position="483"/>
    </location>
</feature>
<dbReference type="SMART" id="SM00355">
    <property type="entry name" value="ZnF_C2H2"/>
    <property type="match status" value="13"/>
</dbReference>
<dbReference type="PANTHER" id="PTHR24399:SF8">
    <property type="entry name" value="ZINC FINGER AND BTB DOMAIN-CONTAINING PROTEIN 17"/>
    <property type="match status" value="1"/>
</dbReference>
<feature type="domain" description="C2H2-type" evidence="13">
    <location>
        <begin position="722"/>
        <end position="749"/>
    </location>
</feature>
<dbReference type="FunFam" id="3.30.160.60:FF:000072">
    <property type="entry name" value="zinc finger protein 143 isoform X1"/>
    <property type="match status" value="2"/>
</dbReference>
<evidence type="ECO:0000259" key="12">
    <source>
        <dbReference type="PROSITE" id="PS50097"/>
    </source>
</evidence>
<dbReference type="InterPro" id="IPR013087">
    <property type="entry name" value="Znf_C2H2_type"/>
</dbReference>
<dbReference type="SMART" id="SM00225">
    <property type="entry name" value="BTB"/>
    <property type="match status" value="1"/>
</dbReference>
<keyword evidence="9" id="KW-0539">Nucleus</keyword>
<evidence type="ECO:0000256" key="1">
    <source>
        <dbReference type="ARBA" id="ARBA00004123"/>
    </source>
</evidence>
<keyword evidence="7" id="KW-0238">DNA-binding</keyword>
<dbReference type="FunFam" id="3.30.160.60:FF:000100">
    <property type="entry name" value="Zinc finger 45-like"/>
    <property type="match status" value="1"/>
</dbReference>
<dbReference type="GeneID" id="106572012"/>
<accession>A0A1S3MDA3</accession>
<feature type="region of interest" description="Disordered" evidence="11">
    <location>
        <begin position="72"/>
        <end position="281"/>
    </location>
</feature>
<dbReference type="FunFam" id="3.30.160.60:FF:000446">
    <property type="entry name" value="Zinc finger protein"/>
    <property type="match status" value="1"/>
</dbReference>
<evidence type="ECO:0000256" key="3">
    <source>
        <dbReference type="ARBA" id="ARBA00022737"/>
    </source>
</evidence>
<evidence type="ECO:0000256" key="2">
    <source>
        <dbReference type="ARBA" id="ARBA00022723"/>
    </source>
</evidence>
<evidence type="ECO:0000256" key="10">
    <source>
        <dbReference type="PROSITE-ProRule" id="PRU00042"/>
    </source>
</evidence>
<feature type="compositionally biased region" description="Basic residues" evidence="11">
    <location>
        <begin position="193"/>
        <end position="205"/>
    </location>
</feature>
<feature type="domain" description="C2H2-type" evidence="13">
    <location>
        <begin position="596"/>
        <end position="624"/>
    </location>
</feature>
<feature type="domain" description="C2H2-type" evidence="13">
    <location>
        <begin position="568"/>
        <end position="595"/>
    </location>
</feature>
<feature type="compositionally biased region" description="Basic and acidic residues" evidence="11">
    <location>
        <begin position="77"/>
        <end position="100"/>
    </location>
</feature>
<keyword evidence="14" id="KW-1185">Reference proteome</keyword>
<feature type="domain" description="C2H2-type" evidence="13">
    <location>
        <begin position="316"/>
        <end position="343"/>
    </location>
</feature>
<dbReference type="InterPro" id="IPR011333">
    <property type="entry name" value="SKP1/BTB/POZ_sf"/>
</dbReference>
<feature type="domain" description="C2H2-type" evidence="13">
    <location>
        <begin position="344"/>
        <end position="371"/>
    </location>
</feature>
<evidence type="ECO:0000256" key="11">
    <source>
        <dbReference type="SAM" id="MobiDB-lite"/>
    </source>
</evidence>
<dbReference type="FunFam" id="3.30.160.60:FF:004080">
    <property type="match status" value="1"/>
</dbReference>
<evidence type="ECO:0000256" key="6">
    <source>
        <dbReference type="ARBA" id="ARBA00023015"/>
    </source>
</evidence>